<accession>A0A820N868</accession>
<gene>
    <name evidence="2" type="ORF">OXD698_LOCUS50697</name>
</gene>
<proteinExistence type="predicted"/>
<evidence type="ECO:0000256" key="1">
    <source>
        <dbReference type="SAM" id="Phobius"/>
    </source>
</evidence>
<dbReference type="AlphaFoldDB" id="A0A820N868"/>
<name>A0A820N868_9BILA</name>
<reference evidence="2" key="1">
    <citation type="submission" date="2021-02" db="EMBL/GenBank/DDBJ databases">
        <authorList>
            <person name="Nowell W R."/>
        </authorList>
    </citation>
    <scope>NUCLEOTIDE SEQUENCE</scope>
</reference>
<dbReference type="EMBL" id="CAJOAZ010024737">
    <property type="protein sequence ID" value="CAF4387224.1"/>
    <property type="molecule type" value="Genomic_DNA"/>
</dbReference>
<feature type="non-terminal residue" evidence="2">
    <location>
        <position position="115"/>
    </location>
</feature>
<keyword evidence="1" id="KW-0812">Transmembrane</keyword>
<dbReference type="InterPro" id="IPR050927">
    <property type="entry name" value="TRPM"/>
</dbReference>
<sequence length="115" mass="13320">MAGYGVASRSMVYYPNANLLNETSTDISFDGRSIFRQIVYPVYYLMYGEFGKELDNLDVDVDAAWSIATHVLLAIHMLFVNILLTNLLIAMFSKRFDQVYDDTKNIWHSQQYLFT</sequence>
<keyword evidence="1" id="KW-0472">Membrane</keyword>
<dbReference type="PANTHER" id="PTHR13800:SF1">
    <property type="entry name" value="TRANSIENT RECEPTOR POTENTIAL CATION CHANNEL TRPM"/>
    <property type="match status" value="1"/>
</dbReference>
<dbReference type="Proteomes" id="UP000663844">
    <property type="component" value="Unassembled WGS sequence"/>
</dbReference>
<dbReference type="GO" id="GO:0030001">
    <property type="term" value="P:metal ion transport"/>
    <property type="evidence" value="ECO:0007669"/>
    <property type="project" value="TreeGrafter"/>
</dbReference>
<evidence type="ECO:0000313" key="2">
    <source>
        <dbReference type="EMBL" id="CAF4387224.1"/>
    </source>
</evidence>
<evidence type="ECO:0008006" key="4">
    <source>
        <dbReference type="Google" id="ProtNLM"/>
    </source>
</evidence>
<dbReference type="PANTHER" id="PTHR13800">
    <property type="entry name" value="TRANSIENT RECEPTOR POTENTIAL CATION CHANNEL, SUBFAMILY M, MEMBER 6"/>
    <property type="match status" value="1"/>
</dbReference>
<dbReference type="GO" id="GO:0005261">
    <property type="term" value="F:monoatomic cation channel activity"/>
    <property type="evidence" value="ECO:0007669"/>
    <property type="project" value="TreeGrafter"/>
</dbReference>
<protein>
    <recommendedName>
        <fullName evidence="4">Ion transport domain-containing protein</fullName>
    </recommendedName>
</protein>
<comment type="caution">
    <text evidence="2">The sequence shown here is derived from an EMBL/GenBank/DDBJ whole genome shotgun (WGS) entry which is preliminary data.</text>
</comment>
<organism evidence="2 3">
    <name type="scientific">Adineta steineri</name>
    <dbReference type="NCBI Taxonomy" id="433720"/>
    <lineage>
        <taxon>Eukaryota</taxon>
        <taxon>Metazoa</taxon>
        <taxon>Spiralia</taxon>
        <taxon>Gnathifera</taxon>
        <taxon>Rotifera</taxon>
        <taxon>Eurotatoria</taxon>
        <taxon>Bdelloidea</taxon>
        <taxon>Adinetida</taxon>
        <taxon>Adinetidae</taxon>
        <taxon>Adineta</taxon>
    </lineage>
</organism>
<keyword evidence="1" id="KW-1133">Transmembrane helix</keyword>
<feature type="transmembrane region" description="Helical" evidence="1">
    <location>
        <begin position="63"/>
        <end position="89"/>
    </location>
</feature>
<dbReference type="GO" id="GO:0005886">
    <property type="term" value="C:plasma membrane"/>
    <property type="evidence" value="ECO:0007669"/>
    <property type="project" value="TreeGrafter"/>
</dbReference>
<evidence type="ECO:0000313" key="3">
    <source>
        <dbReference type="Proteomes" id="UP000663844"/>
    </source>
</evidence>